<proteinExistence type="predicted"/>
<evidence type="ECO:0000313" key="2">
    <source>
        <dbReference type="EMBL" id="EEH03880.1"/>
    </source>
</evidence>
<dbReference type="InParanoid" id="C0NX14"/>
<organism evidence="2 3">
    <name type="scientific">Ajellomyces capsulatus (strain G186AR / H82 / ATCC MYA-2454 / RMSCC 2432)</name>
    <name type="common">Darling's disease fungus</name>
    <name type="synonym">Histoplasma capsulatum</name>
    <dbReference type="NCBI Taxonomy" id="447093"/>
    <lineage>
        <taxon>Eukaryota</taxon>
        <taxon>Fungi</taxon>
        <taxon>Dikarya</taxon>
        <taxon>Ascomycota</taxon>
        <taxon>Pezizomycotina</taxon>
        <taxon>Eurotiomycetes</taxon>
        <taxon>Eurotiomycetidae</taxon>
        <taxon>Onygenales</taxon>
        <taxon>Ajellomycetaceae</taxon>
        <taxon>Histoplasma</taxon>
    </lineage>
</organism>
<dbReference type="RefSeq" id="XP_045284361.1">
    <property type="nucleotide sequence ID" value="XM_045435055.1"/>
</dbReference>
<dbReference type="EMBL" id="GG663375">
    <property type="protein sequence ID" value="EEH03880.1"/>
    <property type="molecule type" value="Genomic_DNA"/>
</dbReference>
<feature type="compositionally biased region" description="Basic and acidic residues" evidence="1">
    <location>
        <begin position="113"/>
        <end position="124"/>
    </location>
</feature>
<dbReference type="AlphaFoldDB" id="C0NX14"/>
<evidence type="ECO:0000256" key="1">
    <source>
        <dbReference type="SAM" id="MobiDB-lite"/>
    </source>
</evidence>
<feature type="region of interest" description="Disordered" evidence="1">
    <location>
        <begin position="90"/>
        <end position="124"/>
    </location>
</feature>
<evidence type="ECO:0000313" key="3">
    <source>
        <dbReference type="Proteomes" id="UP000001631"/>
    </source>
</evidence>
<dbReference type="HOGENOM" id="CLU_2003249_0_0_1"/>
<dbReference type="Proteomes" id="UP000001631">
    <property type="component" value="Unassembled WGS sequence"/>
</dbReference>
<dbReference type="GeneID" id="69041022"/>
<keyword evidence="3" id="KW-1185">Reference proteome</keyword>
<feature type="compositionally biased region" description="Basic and acidic residues" evidence="1">
    <location>
        <begin position="95"/>
        <end position="105"/>
    </location>
</feature>
<accession>C0NX14</accession>
<protein>
    <submittedName>
        <fullName evidence="2">Uncharacterized protein</fullName>
    </submittedName>
</protein>
<gene>
    <name evidence="2" type="ORF">HCBG_08006</name>
</gene>
<name>C0NX14_AJECG</name>
<sequence length="124" mass="13796">MEYRNGVAGLSLPPSSSFGMQQFPNAKALHFLSGRYQDIPWRKDKMLNSFPGDTSETSALCLLTVSDLFLVHRLPNLPRYIDLGMAQNTLPASSEPKREPADHHSLAPRSYRKVPDKDIGPESA</sequence>
<reference evidence="2" key="1">
    <citation type="submission" date="2009-02" db="EMBL/GenBank/DDBJ databases">
        <title>The Genome Sequence of Ajellomyces capsulatus strain G186AR.</title>
        <authorList>
            <consortium name="The Broad Institute Genome Sequencing Platform"/>
            <person name="Champion M."/>
            <person name="Cuomo C."/>
            <person name="Ma L.-J."/>
            <person name="Henn M.R."/>
            <person name="Sil A."/>
            <person name="Goldman B."/>
            <person name="Young S.K."/>
            <person name="Kodira C.D."/>
            <person name="Zeng Q."/>
            <person name="Koehrsen M."/>
            <person name="Alvarado L."/>
            <person name="Berlin A."/>
            <person name="Borenstein D."/>
            <person name="Chen Z."/>
            <person name="Engels R."/>
            <person name="Freedman E."/>
            <person name="Gellesch M."/>
            <person name="Goldberg J."/>
            <person name="Griggs A."/>
            <person name="Gujja S."/>
            <person name="Heiman D."/>
            <person name="Hepburn T."/>
            <person name="Howarth C."/>
            <person name="Jen D."/>
            <person name="Larson L."/>
            <person name="Lewis B."/>
            <person name="Mehta T."/>
            <person name="Park D."/>
            <person name="Pearson M."/>
            <person name="Roberts A."/>
            <person name="Saif S."/>
            <person name="Shea T."/>
            <person name="Shenoy N."/>
            <person name="Sisk P."/>
            <person name="Stolte C."/>
            <person name="Sykes S."/>
            <person name="Walk T."/>
            <person name="White J."/>
            <person name="Yandava C."/>
            <person name="Klein B."/>
            <person name="McEwen J.G."/>
            <person name="Puccia R."/>
            <person name="Goldman G.H."/>
            <person name="Felipe M.S."/>
            <person name="Nino-Vega G."/>
            <person name="San-Blas G."/>
            <person name="Taylor J."/>
            <person name="Mendoza L."/>
            <person name="Galagan J."/>
            <person name="Nusbaum C."/>
            <person name="Birren B."/>
        </authorList>
    </citation>
    <scope>NUCLEOTIDE SEQUENCE</scope>
    <source>
        <strain evidence="2">G186AR</strain>
    </source>
</reference>